<name>A0ABQ7Y0V5_BRANA</name>
<keyword evidence="3" id="KW-1185">Reference proteome</keyword>
<dbReference type="Proteomes" id="UP000824890">
    <property type="component" value="Unassembled WGS sequence"/>
</dbReference>
<feature type="transmembrane region" description="Helical" evidence="1">
    <location>
        <begin position="87"/>
        <end position="109"/>
    </location>
</feature>
<evidence type="ECO:0000313" key="3">
    <source>
        <dbReference type="Proteomes" id="UP000824890"/>
    </source>
</evidence>
<accession>A0ABQ7Y0V5</accession>
<keyword evidence="1" id="KW-0472">Membrane</keyword>
<keyword evidence="1" id="KW-1133">Transmembrane helix</keyword>
<dbReference type="EMBL" id="JAGKQM010000018">
    <property type="protein sequence ID" value="KAH0861835.1"/>
    <property type="molecule type" value="Genomic_DNA"/>
</dbReference>
<keyword evidence="1" id="KW-0812">Transmembrane</keyword>
<sequence>MTQNRKSHYSGLQGLMRRPSCSTAPTMSVGVFDREVVPAIHGRGVQVWDVREHNHENGSRSSKFSLDVIFSSFLSYRQKLSMSTGEITFSVLAIFGIVLFAHLIGNIQIDTKEWMRRRHLPKDLRNA</sequence>
<comment type="caution">
    <text evidence="2">The sequence shown here is derived from an EMBL/GenBank/DDBJ whole genome shotgun (WGS) entry which is preliminary data.</text>
</comment>
<evidence type="ECO:0000256" key="1">
    <source>
        <dbReference type="SAM" id="Phobius"/>
    </source>
</evidence>
<protein>
    <submittedName>
        <fullName evidence="2">Uncharacterized protein</fullName>
    </submittedName>
</protein>
<proteinExistence type="predicted"/>
<organism evidence="2 3">
    <name type="scientific">Brassica napus</name>
    <name type="common">Rape</name>
    <dbReference type="NCBI Taxonomy" id="3708"/>
    <lineage>
        <taxon>Eukaryota</taxon>
        <taxon>Viridiplantae</taxon>
        <taxon>Streptophyta</taxon>
        <taxon>Embryophyta</taxon>
        <taxon>Tracheophyta</taxon>
        <taxon>Spermatophyta</taxon>
        <taxon>Magnoliopsida</taxon>
        <taxon>eudicotyledons</taxon>
        <taxon>Gunneridae</taxon>
        <taxon>Pentapetalae</taxon>
        <taxon>rosids</taxon>
        <taxon>malvids</taxon>
        <taxon>Brassicales</taxon>
        <taxon>Brassicaceae</taxon>
        <taxon>Brassiceae</taxon>
        <taxon>Brassica</taxon>
    </lineage>
</organism>
<reference evidence="2 3" key="1">
    <citation type="submission" date="2021-05" db="EMBL/GenBank/DDBJ databases">
        <title>Genome Assembly of Synthetic Allotetraploid Brassica napus Reveals Homoeologous Exchanges between Subgenomes.</title>
        <authorList>
            <person name="Davis J.T."/>
        </authorList>
    </citation>
    <scope>NUCLEOTIDE SEQUENCE [LARGE SCALE GENOMIC DNA]</scope>
    <source>
        <strain evidence="3">cv. Da-Ae</strain>
        <tissue evidence="2">Seedling</tissue>
    </source>
</reference>
<evidence type="ECO:0000313" key="2">
    <source>
        <dbReference type="EMBL" id="KAH0861835.1"/>
    </source>
</evidence>
<gene>
    <name evidence="2" type="ORF">HID58_079046</name>
</gene>